<gene>
    <name evidence="1" type="ORF">G3M70_11805</name>
</gene>
<dbReference type="Pfam" id="PF06945">
    <property type="entry name" value="DUF1289"/>
    <property type="match status" value="1"/>
</dbReference>
<dbReference type="AlphaFoldDB" id="A0A7T0BX75"/>
<evidence type="ECO:0000313" key="2">
    <source>
        <dbReference type="Proteomes" id="UP000594688"/>
    </source>
</evidence>
<sequence>MKRQKSPCIDVCEFSGPKGWCLGCGRTRPECRKWKEMKPYDRNILQKKLKKRMFQIGAKQIEKKLL</sequence>
<evidence type="ECO:0000313" key="1">
    <source>
        <dbReference type="EMBL" id="QPJ62517.1"/>
    </source>
</evidence>
<dbReference type="Proteomes" id="UP000594688">
    <property type="component" value="Chromosome"/>
</dbReference>
<accession>A0A7T0BX75</accession>
<dbReference type="InterPro" id="IPR010710">
    <property type="entry name" value="DUF1289"/>
</dbReference>
<reference evidence="1 2" key="1">
    <citation type="submission" date="2020-02" db="EMBL/GenBank/DDBJ databases">
        <title>Genomic and physiological characterization of two novel Nitrospinaceae genera.</title>
        <authorList>
            <person name="Mueller A.J."/>
            <person name="Jung M.-Y."/>
            <person name="Strachan C.R."/>
            <person name="Herbold C.W."/>
            <person name="Kirkegaard R.H."/>
            <person name="Daims H."/>
        </authorList>
    </citation>
    <scope>NUCLEOTIDE SEQUENCE [LARGE SCALE GENOMIC DNA]</scope>
    <source>
        <strain evidence="1">EB</strain>
    </source>
</reference>
<dbReference type="KEGG" id="nli:G3M70_11805"/>
<protein>
    <submittedName>
        <fullName evidence="1">DUF1289 domain-containing protein</fullName>
    </submittedName>
</protein>
<proteinExistence type="predicted"/>
<organism evidence="1 2">
    <name type="scientific">Candidatus Nitronauta litoralis</name>
    <dbReference type="NCBI Taxonomy" id="2705533"/>
    <lineage>
        <taxon>Bacteria</taxon>
        <taxon>Pseudomonadati</taxon>
        <taxon>Nitrospinota/Tectimicrobiota group</taxon>
        <taxon>Nitrospinota</taxon>
        <taxon>Nitrospinia</taxon>
        <taxon>Nitrospinales</taxon>
        <taxon>Nitrospinaceae</taxon>
        <taxon>Candidatus Nitronauta</taxon>
    </lineage>
</organism>
<name>A0A7T0BX75_9BACT</name>
<dbReference type="EMBL" id="CP048685">
    <property type="protein sequence ID" value="QPJ62517.1"/>
    <property type="molecule type" value="Genomic_DNA"/>
</dbReference>